<reference evidence="5 6" key="1">
    <citation type="submission" date="2018-03" db="EMBL/GenBank/DDBJ databases">
        <title>Phenotypic and genomic properties of Cyclonatronum proteinivorum gen. nov., sp. nov., a haloalkaliphilic bacteroidete from soda lakes possessing Na+-translocating rhodopsin.</title>
        <authorList>
            <person name="Toshchakov S.V."/>
            <person name="Korzhenkov A."/>
            <person name="Samarov N.I."/>
            <person name="Kublanov I.V."/>
            <person name="Muntyan M.S."/>
            <person name="Sorokin D.Y."/>
        </authorList>
    </citation>
    <scope>NUCLEOTIDE SEQUENCE [LARGE SCALE GENOMIC DNA]</scope>
    <source>
        <strain evidence="5 6">Omega</strain>
    </source>
</reference>
<proteinExistence type="predicted"/>
<evidence type="ECO:0000313" key="5">
    <source>
        <dbReference type="EMBL" id="AXJ00857.1"/>
    </source>
</evidence>
<protein>
    <submittedName>
        <fullName evidence="5">Beta-barrel assembly machine subunit BamD</fullName>
    </submittedName>
</protein>
<keyword evidence="1" id="KW-0732">Signal</keyword>
<dbReference type="EMBL" id="CP027806">
    <property type="protein sequence ID" value="AXJ00857.1"/>
    <property type="molecule type" value="Genomic_DNA"/>
</dbReference>
<evidence type="ECO:0000259" key="4">
    <source>
        <dbReference type="Pfam" id="PF13525"/>
    </source>
</evidence>
<evidence type="ECO:0000256" key="2">
    <source>
        <dbReference type="ARBA" id="ARBA00023136"/>
    </source>
</evidence>
<dbReference type="InterPro" id="IPR017689">
    <property type="entry name" value="BamD"/>
</dbReference>
<dbReference type="AlphaFoldDB" id="A0A345UK55"/>
<dbReference type="SUPFAM" id="SSF48452">
    <property type="entry name" value="TPR-like"/>
    <property type="match status" value="1"/>
</dbReference>
<dbReference type="Proteomes" id="UP000254808">
    <property type="component" value="Chromosome"/>
</dbReference>
<dbReference type="KEGG" id="cprv:CYPRO_1606"/>
<feature type="domain" description="Outer membrane lipoprotein BamD-like" evidence="4">
    <location>
        <begin position="28"/>
        <end position="210"/>
    </location>
</feature>
<organism evidence="5 6">
    <name type="scientific">Cyclonatronum proteinivorum</name>
    <dbReference type="NCBI Taxonomy" id="1457365"/>
    <lineage>
        <taxon>Bacteria</taxon>
        <taxon>Pseudomonadati</taxon>
        <taxon>Balneolota</taxon>
        <taxon>Balneolia</taxon>
        <taxon>Balneolales</taxon>
        <taxon>Cyclonatronaceae</taxon>
        <taxon>Cyclonatronum</taxon>
    </lineage>
</organism>
<dbReference type="Gene3D" id="1.25.40.10">
    <property type="entry name" value="Tetratricopeptide repeat domain"/>
    <property type="match status" value="1"/>
</dbReference>
<keyword evidence="6" id="KW-1185">Reference proteome</keyword>
<dbReference type="NCBIfam" id="TIGR03302">
    <property type="entry name" value="OM_YfiO"/>
    <property type="match status" value="1"/>
</dbReference>
<keyword evidence="2" id="KW-0472">Membrane</keyword>
<dbReference type="Pfam" id="PF13525">
    <property type="entry name" value="YfiO"/>
    <property type="match status" value="1"/>
</dbReference>
<gene>
    <name evidence="5" type="ORF">CYPRO_1606</name>
</gene>
<dbReference type="InterPro" id="IPR039565">
    <property type="entry name" value="BamD-like"/>
</dbReference>
<accession>A0A345UK55</accession>
<sequence length="271" mass="31500">MLTLILGSSLLLSCTNQNQIRPGDSLEVAFDKAMAFYDRGRFGDAAQAFETVITVGRGTDIGQEAQFFLAESYFKNRQYRLAASEYQRYHIFFNRSDRSPDAQFMEAYSYYLLSPRYELDQTDTFQSIELFQLFVSRNRASPRVEEAVQYIDEMREKLAQKNFSAANQYMRLGRRTAVNFRAAAIYYGLTIDRYPETSFAEKSQANQIRAWVYFAENSTLNRQEERFNKAIESYETYVQLFPRGANRSLAEEYFDRAVQGRDQAVSQLANL</sequence>
<keyword evidence="3" id="KW-0998">Cell outer membrane</keyword>
<evidence type="ECO:0000313" key="6">
    <source>
        <dbReference type="Proteomes" id="UP000254808"/>
    </source>
</evidence>
<dbReference type="InterPro" id="IPR011990">
    <property type="entry name" value="TPR-like_helical_dom_sf"/>
</dbReference>
<name>A0A345UK55_9BACT</name>
<evidence type="ECO:0000256" key="1">
    <source>
        <dbReference type="ARBA" id="ARBA00022729"/>
    </source>
</evidence>
<dbReference type="RefSeq" id="WP_164682645.1">
    <property type="nucleotide sequence ID" value="NZ_CP027806.1"/>
</dbReference>
<evidence type="ECO:0000256" key="3">
    <source>
        <dbReference type="ARBA" id="ARBA00023237"/>
    </source>
</evidence>